<feature type="region of interest" description="Disordered" evidence="1">
    <location>
        <begin position="1"/>
        <end position="57"/>
    </location>
</feature>
<feature type="compositionally biased region" description="Basic and acidic residues" evidence="1">
    <location>
        <begin position="16"/>
        <end position="32"/>
    </location>
</feature>
<evidence type="ECO:0000313" key="2">
    <source>
        <dbReference type="EMBL" id="MPM28562.1"/>
    </source>
</evidence>
<accession>A0A644YIU9</accession>
<protein>
    <submittedName>
        <fullName evidence="2">Uncharacterized protein</fullName>
    </submittedName>
</protein>
<gene>
    <name evidence="2" type="ORF">SDC9_75088</name>
</gene>
<dbReference type="AlphaFoldDB" id="A0A644YIU9"/>
<name>A0A644YIU9_9ZZZZ</name>
<reference evidence="2" key="1">
    <citation type="submission" date="2019-08" db="EMBL/GenBank/DDBJ databases">
        <authorList>
            <person name="Kucharzyk K."/>
            <person name="Murdoch R.W."/>
            <person name="Higgins S."/>
            <person name="Loffler F."/>
        </authorList>
    </citation>
    <scope>NUCLEOTIDE SEQUENCE</scope>
</reference>
<organism evidence="2">
    <name type="scientific">bioreactor metagenome</name>
    <dbReference type="NCBI Taxonomy" id="1076179"/>
    <lineage>
        <taxon>unclassified sequences</taxon>
        <taxon>metagenomes</taxon>
        <taxon>ecological metagenomes</taxon>
    </lineage>
</organism>
<evidence type="ECO:0000256" key="1">
    <source>
        <dbReference type="SAM" id="MobiDB-lite"/>
    </source>
</evidence>
<dbReference type="EMBL" id="VSSQ01005287">
    <property type="protein sequence ID" value="MPM28562.1"/>
    <property type="molecule type" value="Genomic_DNA"/>
</dbReference>
<sequence>MHAAPARFVEDLQEQAGDKRSDDHDAFQRDVHNAASLGEHAAQRDQQQGNGKENGGA</sequence>
<comment type="caution">
    <text evidence="2">The sequence shown here is derived from an EMBL/GenBank/DDBJ whole genome shotgun (WGS) entry which is preliminary data.</text>
</comment>
<proteinExistence type="predicted"/>